<dbReference type="Gene3D" id="2.40.10.10">
    <property type="entry name" value="Trypsin-like serine proteases"/>
    <property type="match status" value="2"/>
</dbReference>
<feature type="signal peptide" evidence="1">
    <location>
        <begin position="1"/>
        <end position="20"/>
    </location>
</feature>
<keyword evidence="1" id="KW-0732">Signal</keyword>
<dbReference type="RefSeq" id="WP_173127736.1">
    <property type="nucleotide sequence ID" value="NZ_CBCSGW010000006.1"/>
</dbReference>
<proteinExistence type="predicted"/>
<dbReference type="PROSITE" id="PS00134">
    <property type="entry name" value="TRYPSIN_HIS"/>
    <property type="match status" value="1"/>
</dbReference>
<organism evidence="2 3">
    <name type="scientific">Kibdelosporangium persicum</name>
    <dbReference type="NCBI Taxonomy" id="2698649"/>
    <lineage>
        <taxon>Bacteria</taxon>
        <taxon>Bacillati</taxon>
        <taxon>Actinomycetota</taxon>
        <taxon>Actinomycetes</taxon>
        <taxon>Pseudonocardiales</taxon>
        <taxon>Pseudonocardiaceae</taxon>
        <taxon>Kibdelosporangium</taxon>
    </lineage>
</organism>
<reference evidence="2 3" key="1">
    <citation type="submission" date="2020-01" db="EMBL/GenBank/DDBJ databases">
        <title>Kibdelosporangium persica a novel Actinomycetes from a hot desert in Iran.</title>
        <authorList>
            <person name="Safaei N."/>
            <person name="Zaburannyi N."/>
            <person name="Mueller R."/>
            <person name="Wink J."/>
        </authorList>
    </citation>
    <scope>NUCLEOTIDE SEQUENCE [LARGE SCALE GENOMIC DNA]</scope>
    <source>
        <strain evidence="2 3">4NS15</strain>
    </source>
</reference>
<protein>
    <submittedName>
        <fullName evidence="2">Streptogrisin C</fullName>
    </submittedName>
</protein>
<sequence length="408" mass="41700">MFRRNAVLAAAGISVLGVLAAPATAAPAKVTGAYDAGTDAVATIAQAYLVSHPDLTPAAARAAAQAQSAGEQLKAEIAKEWKTFGGGWFDPYTATYNVAVTSATTGRTLAAVGATKGVKVNTPLVARNFDQLNAEAEALRNGTSALAKAAGGNVGIDVRTNQVVAAVPESARRAELGQAGVSVVNGQNTSVQADACTDRANCDDFQAAGLMLRNGAGQHWCSIGFTARNSANQRITLTAGHCSTGIGEVWSNGTATVRTVGSVSGRIDSGVSDVTRIVSTNSFYDNVNSGRIYIGAGSNTSPVKGESFFLVNDVACLSASFTNPARSGNPCATVTNTSDAGTRGMVRIDGYDACGGDSGGGWYWLAPSGNRYAVALHSRSNSGCNVANGTSWASPLSAFYSDLVYEVS</sequence>
<evidence type="ECO:0000313" key="2">
    <source>
        <dbReference type="EMBL" id="NRN64863.1"/>
    </source>
</evidence>
<dbReference type="InterPro" id="IPR043504">
    <property type="entry name" value="Peptidase_S1_PA_chymotrypsin"/>
</dbReference>
<dbReference type="EMBL" id="JAAATY010000004">
    <property type="protein sequence ID" value="NRN64863.1"/>
    <property type="molecule type" value="Genomic_DNA"/>
</dbReference>
<evidence type="ECO:0000313" key="3">
    <source>
        <dbReference type="Proteomes" id="UP000763557"/>
    </source>
</evidence>
<dbReference type="InterPro" id="IPR009003">
    <property type="entry name" value="Peptidase_S1_PA"/>
</dbReference>
<dbReference type="SUPFAM" id="SSF50494">
    <property type="entry name" value="Trypsin-like serine proteases"/>
    <property type="match status" value="1"/>
</dbReference>
<keyword evidence="3" id="KW-1185">Reference proteome</keyword>
<dbReference type="InterPro" id="IPR018114">
    <property type="entry name" value="TRYPSIN_HIS"/>
</dbReference>
<accession>A0ABX2F0W4</accession>
<dbReference type="Proteomes" id="UP000763557">
    <property type="component" value="Unassembled WGS sequence"/>
</dbReference>
<comment type="caution">
    <text evidence="2">The sequence shown here is derived from an EMBL/GenBank/DDBJ whole genome shotgun (WGS) entry which is preliminary data.</text>
</comment>
<gene>
    <name evidence="2" type="ORF">GC106_20690</name>
</gene>
<evidence type="ECO:0000256" key="1">
    <source>
        <dbReference type="SAM" id="SignalP"/>
    </source>
</evidence>
<feature type="chain" id="PRO_5046404007" evidence="1">
    <location>
        <begin position="21"/>
        <end position="408"/>
    </location>
</feature>
<name>A0ABX2F0W4_9PSEU</name>